<organism evidence="1 2">
    <name type="scientific">Candidatus Lokiarchaeum ossiferum</name>
    <dbReference type="NCBI Taxonomy" id="2951803"/>
    <lineage>
        <taxon>Archaea</taxon>
        <taxon>Promethearchaeati</taxon>
        <taxon>Promethearchaeota</taxon>
        <taxon>Promethearchaeia</taxon>
        <taxon>Promethearchaeales</taxon>
        <taxon>Promethearchaeaceae</taxon>
        <taxon>Candidatus Lokiarchaeum</taxon>
    </lineage>
</organism>
<name>A0ABY6HQI8_9ARCH</name>
<accession>A0ABY6HQI8</accession>
<dbReference type="Proteomes" id="UP001208689">
    <property type="component" value="Chromosome"/>
</dbReference>
<protein>
    <submittedName>
        <fullName evidence="1">Uncharacterized protein</fullName>
    </submittedName>
</protein>
<gene>
    <name evidence="1" type="ORF">NEF87_001981</name>
</gene>
<keyword evidence="2" id="KW-1185">Reference proteome</keyword>
<evidence type="ECO:0000313" key="1">
    <source>
        <dbReference type="EMBL" id="UYP45696.1"/>
    </source>
</evidence>
<dbReference type="EMBL" id="CP104013">
    <property type="protein sequence ID" value="UYP45696.1"/>
    <property type="molecule type" value="Genomic_DNA"/>
</dbReference>
<evidence type="ECO:0000313" key="2">
    <source>
        <dbReference type="Proteomes" id="UP001208689"/>
    </source>
</evidence>
<reference evidence="1" key="1">
    <citation type="submission" date="2022-09" db="EMBL/GenBank/DDBJ databases">
        <title>Actin cytoskeleton and complex cell architecture in an #Asgard archaeon.</title>
        <authorList>
            <person name="Ponce Toledo R.I."/>
            <person name="Schleper C."/>
            <person name="Rodrigues Oliveira T."/>
            <person name="Wollweber F."/>
            <person name="Xu J."/>
            <person name="Rittmann S."/>
            <person name="Klingl A."/>
            <person name="Pilhofer M."/>
        </authorList>
    </citation>
    <scope>NUCLEOTIDE SEQUENCE</scope>
    <source>
        <strain evidence="1">B-35</strain>
    </source>
</reference>
<sequence>MEKKALKYGLKLYIDGKRIATKPFILNTLGNVCHGFFTELNEVTEDRVILLEIFSKEPQGKQVIMKCGEFLVEIKPFVQDLIMKTLLGFISSLNGLLESFPHSPVKIEYQVKN</sequence>
<proteinExistence type="predicted"/>